<comment type="catalytic activity">
    <reaction evidence="7">
        <text>L-threonyl-[protein] + ATP = O-phospho-L-threonyl-[protein] + ADP + H(+)</text>
        <dbReference type="Rhea" id="RHEA:46608"/>
        <dbReference type="Rhea" id="RHEA-COMP:11060"/>
        <dbReference type="Rhea" id="RHEA-COMP:11605"/>
        <dbReference type="ChEBI" id="CHEBI:15378"/>
        <dbReference type="ChEBI" id="CHEBI:30013"/>
        <dbReference type="ChEBI" id="CHEBI:30616"/>
        <dbReference type="ChEBI" id="CHEBI:61977"/>
        <dbReference type="ChEBI" id="CHEBI:456216"/>
        <dbReference type="EC" id="2.7.11.1"/>
    </reaction>
</comment>
<dbReference type="AlphaFoldDB" id="A0A1X6NU65"/>
<feature type="region of interest" description="Disordered" evidence="11">
    <location>
        <begin position="269"/>
        <end position="355"/>
    </location>
</feature>
<evidence type="ECO:0000256" key="2">
    <source>
        <dbReference type="ARBA" id="ARBA00022527"/>
    </source>
</evidence>
<proteinExistence type="inferred from homology"/>
<evidence type="ECO:0000256" key="4">
    <source>
        <dbReference type="ARBA" id="ARBA00022741"/>
    </source>
</evidence>
<dbReference type="SUPFAM" id="SSF56112">
    <property type="entry name" value="Protein kinase-like (PK-like)"/>
    <property type="match status" value="1"/>
</dbReference>
<keyword evidence="6 9" id="KW-0067">ATP-binding</keyword>
<dbReference type="Proteomes" id="UP000218209">
    <property type="component" value="Unassembled WGS sequence"/>
</dbReference>
<dbReference type="PANTHER" id="PTHR43895">
    <property type="entry name" value="CALCIUM/CALMODULIN-DEPENDENT PROTEIN KINASE KINASE-RELATED"/>
    <property type="match status" value="1"/>
</dbReference>
<dbReference type="InterPro" id="IPR000719">
    <property type="entry name" value="Prot_kinase_dom"/>
</dbReference>
<evidence type="ECO:0000256" key="9">
    <source>
        <dbReference type="PROSITE-ProRule" id="PRU10141"/>
    </source>
</evidence>
<evidence type="ECO:0000256" key="7">
    <source>
        <dbReference type="ARBA" id="ARBA00047899"/>
    </source>
</evidence>
<comment type="catalytic activity">
    <reaction evidence="8">
        <text>L-seryl-[protein] + ATP = O-phospho-L-seryl-[protein] + ADP + H(+)</text>
        <dbReference type="Rhea" id="RHEA:17989"/>
        <dbReference type="Rhea" id="RHEA-COMP:9863"/>
        <dbReference type="Rhea" id="RHEA-COMP:11604"/>
        <dbReference type="ChEBI" id="CHEBI:15378"/>
        <dbReference type="ChEBI" id="CHEBI:29999"/>
        <dbReference type="ChEBI" id="CHEBI:30616"/>
        <dbReference type="ChEBI" id="CHEBI:83421"/>
        <dbReference type="ChEBI" id="CHEBI:456216"/>
        <dbReference type="EC" id="2.7.11.1"/>
    </reaction>
</comment>
<feature type="compositionally biased region" description="Gly residues" evidence="11">
    <location>
        <begin position="270"/>
        <end position="287"/>
    </location>
</feature>
<dbReference type="PROSITE" id="PS00107">
    <property type="entry name" value="PROTEIN_KINASE_ATP"/>
    <property type="match status" value="1"/>
</dbReference>
<evidence type="ECO:0000256" key="5">
    <source>
        <dbReference type="ARBA" id="ARBA00022777"/>
    </source>
</evidence>
<keyword evidence="2 10" id="KW-0723">Serine/threonine-protein kinase</keyword>
<gene>
    <name evidence="13" type="ORF">BU14_0466s0004</name>
</gene>
<accession>A0A1X6NU65</accession>
<dbReference type="PANTHER" id="PTHR43895:SF32">
    <property type="entry name" value="SERINE_THREONINE-PROTEIN KINASE CHK1"/>
    <property type="match status" value="1"/>
</dbReference>
<keyword evidence="14" id="KW-1185">Reference proteome</keyword>
<dbReference type="GO" id="GO:0005524">
    <property type="term" value="F:ATP binding"/>
    <property type="evidence" value="ECO:0007669"/>
    <property type="project" value="UniProtKB-UniRule"/>
</dbReference>
<dbReference type="PROSITE" id="PS50011">
    <property type="entry name" value="PROTEIN_KINASE_DOM"/>
    <property type="match status" value="1"/>
</dbReference>
<dbReference type="Gene3D" id="1.10.510.10">
    <property type="entry name" value="Transferase(Phosphotransferase) domain 1"/>
    <property type="match status" value="1"/>
</dbReference>
<keyword evidence="4 9" id="KW-0547">Nucleotide-binding</keyword>
<dbReference type="InterPro" id="IPR008271">
    <property type="entry name" value="Ser/Thr_kinase_AS"/>
</dbReference>
<reference evidence="13 14" key="1">
    <citation type="submission" date="2017-03" db="EMBL/GenBank/DDBJ databases">
        <title>WGS assembly of Porphyra umbilicalis.</title>
        <authorList>
            <person name="Brawley S.H."/>
            <person name="Blouin N.A."/>
            <person name="Ficko-Blean E."/>
            <person name="Wheeler G.L."/>
            <person name="Lohr M."/>
            <person name="Goodson H.V."/>
            <person name="Jenkins J.W."/>
            <person name="Blaby-Haas C.E."/>
            <person name="Helliwell K.E."/>
            <person name="Chan C."/>
            <person name="Marriage T."/>
            <person name="Bhattacharya D."/>
            <person name="Klein A.S."/>
            <person name="Badis Y."/>
            <person name="Brodie J."/>
            <person name="Cao Y."/>
            <person name="Collen J."/>
            <person name="Dittami S.M."/>
            <person name="Gachon C.M."/>
            <person name="Green B.R."/>
            <person name="Karpowicz S."/>
            <person name="Kim J.W."/>
            <person name="Kudahl U."/>
            <person name="Lin S."/>
            <person name="Michel G."/>
            <person name="Mittag M."/>
            <person name="Olson B.J."/>
            <person name="Pangilinan J."/>
            <person name="Peng Y."/>
            <person name="Qiu H."/>
            <person name="Shu S."/>
            <person name="Singer J.T."/>
            <person name="Smith A.G."/>
            <person name="Sprecher B.N."/>
            <person name="Wagner V."/>
            <person name="Wang W."/>
            <person name="Wang Z.-Y."/>
            <person name="Yan J."/>
            <person name="Yarish C."/>
            <person name="Zoeuner-Riek S."/>
            <person name="Zhuang Y."/>
            <person name="Zou Y."/>
            <person name="Lindquist E.A."/>
            <person name="Grimwood J."/>
            <person name="Barry K."/>
            <person name="Rokhsar D.S."/>
            <person name="Schmutz J."/>
            <person name="Stiller J.W."/>
            <person name="Grossman A.R."/>
            <person name="Prochnik S.E."/>
        </authorList>
    </citation>
    <scope>NUCLEOTIDE SEQUENCE [LARGE SCALE GENOMIC DNA]</scope>
    <source>
        <strain evidence="13">4086291</strain>
    </source>
</reference>
<feature type="binding site" evidence="9">
    <location>
        <position position="36"/>
    </location>
    <ligand>
        <name>ATP</name>
        <dbReference type="ChEBI" id="CHEBI:30616"/>
    </ligand>
</feature>
<dbReference type="GO" id="GO:0004674">
    <property type="term" value="F:protein serine/threonine kinase activity"/>
    <property type="evidence" value="ECO:0007669"/>
    <property type="project" value="UniProtKB-KW"/>
</dbReference>
<dbReference type="InterPro" id="IPR011009">
    <property type="entry name" value="Kinase-like_dom_sf"/>
</dbReference>
<sequence length="432" mass="47864">MARVGPYVVTHTLGQGTFGKVKLAEHTESGIEYAIKILDKSDIKANELTVNVRREIAIMKALNHKNIVNLREVLSSRTKLYIVMDLVRGGELFEMIENRGELDEVLARKYFQQLIDGIDYCHRRGVCHRDLKPENLLVDENGVMKITDFGVSSMKGGSDLLFTACGTPYYCAPEIINGAEEGYSGVKIDAWSCGIILYLLLTGMLPFQHDDMTRLYELINACSVTYPSWMSADAKDLISKLLVKNPDRRYSLEQVKEHSWFRVDYETGDSLGGGEEPARGSAGGGSDSGRSKGSSRSRKHSNPSINSADLPPGSRSRDAPERNGSGSGSGSSRRQRQGSSGAPPPPPPPKNLAPEYKDKDMDIFVRDALPGKPTRKIDEVVRRLEEIDIDCVDDIQCVAETVQTPSKLTQWLEVESKMPSVTAMRITKMFFP</sequence>
<evidence type="ECO:0000256" key="8">
    <source>
        <dbReference type="ARBA" id="ARBA00048679"/>
    </source>
</evidence>
<evidence type="ECO:0000313" key="13">
    <source>
        <dbReference type="EMBL" id="OSX72105.1"/>
    </source>
</evidence>
<keyword evidence="5" id="KW-0418">Kinase</keyword>
<dbReference type="SMART" id="SM00220">
    <property type="entry name" value="S_TKc"/>
    <property type="match status" value="1"/>
</dbReference>
<dbReference type="FunFam" id="1.10.510.10:FF:000571">
    <property type="entry name" value="Maternal embryonic leucine zipper kinase"/>
    <property type="match status" value="1"/>
</dbReference>
<dbReference type="FunFam" id="3.30.200.20:FF:000003">
    <property type="entry name" value="Non-specific serine/threonine protein kinase"/>
    <property type="match status" value="1"/>
</dbReference>
<dbReference type="OrthoDB" id="193931at2759"/>
<protein>
    <recommendedName>
        <fullName evidence="1">non-specific serine/threonine protein kinase</fullName>
        <ecNumber evidence="1">2.7.11.1</ecNumber>
    </recommendedName>
</protein>
<keyword evidence="3" id="KW-0808">Transferase</keyword>
<evidence type="ECO:0000313" key="14">
    <source>
        <dbReference type="Proteomes" id="UP000218209"/>
    </source>
</evidence>
<comment type="similarity">
    <text evidence="10">Belongs to the protein kinase superfamily.</text>
</comment>
<feature type="compositionally biased region" description="Pro residues" evidence="11">
    <location>
        <begin position="342"/>
        <end position="351"/>
    </location>
</feature>
<dbReference type="InterPro" id="IPR017441">
    <property type="entry name" value="Protein_kinase_ATP_BS"/>
</dbReference>
<dbReference type="CDD" id="cd14003">
    <property type="entry name" value="STKc_AMPK-like"/>
    <property type="match status" value="1"/>
</dbReference>
<dbReference type="Pfam" id="PF00069">
    <property type="entry name" value="Pkinase"/>
    <property type="match status" value="1"/>
</dbReference>
<evidence type="ECO:0000256" key="3">
    <source>
        <dbReference type="ARBA" id="ARBA00022679"/>
    </source>
</evidence>
<organism evidence="13 14">
    <name type="scientific">Porphyra umbilicalis</name>
    <name type="common">Purple laver</name>
    <name type="synonym">Red alga</name>
    <dbReference type="NCBI Taxonomy" id="2786"/>
    <lineage>
        <taxon>Eukaryota</taxon>
        <taxon>Rhodophyta</taxon>
        <taxon>Bangiophyceae</taxon>
        <taxon>Bangiales</taxon>
        <taxon>Bangiaceae</taxon>
        <taxon>Porphyra</taxon>
    </lineage>
</organism>
<evidence type="ECO:0000256" key="11">
    <source>
        <dbReference type="SAM" id="MobiDB-lite"/>
    </source>
</evidence>
<dbReference type="GO" id="GO:0007165">
    <property type="term" value="P:signal transduction"/>
    <property type="evidence" value="ECO:0007669"/>
    <property type="project" value="TreeGrafter"/>
</dbReference>
<evidence type="ECO:0000259" key="12">
    <source>
        <dbReference type="PROSITE" id="PS50011"/>
    </source>
</evidence>
<evidence type="ECO:0000256" key="1">
    <source>
        <dbReference type="ARBA" id="ARBA00012513"/>
    </source>
</evidence>
<dbReference type="PROSITE" id="PS00108">
    <property type="entry name" value="PROTEIN_KINASE_ST"/>
    <property type="match status" value="1"/>
</dbReference>
<feature type="domain" description="Protein kinase" evidence="12">
    <location>
        <begin position="7"/>
        <end position="261"/>
    </location>
</feature>
<evidence type="ECO:0000256" key="6">
    <source>
        <dbReference type="ARBA" id="ARBA00022840"/>
    </source>
</evidence>
<evidence type="ECO:0000256" key="10">
    <source>
        <dbReference type="RuleBase" id="RU000304"/>
    </source>
</evidence>
<dbReference type="EMBL" id="KV919083">
    <property type="protein sequence ID" value="OSX72105.1"/>
    <property type="molecule type" value="Genomic_DNA"/>
</dbReference>
<dbReference type="EC" id="2.7.11.1" evidence="1"/>
<name>A0A1X6NU65_PORUM</name>